<keyword evidence="3" id="KW-1015">Disulfide bond</keyword>
<dbReference type="PRINTS" id="PR00421">
    <property type="entry name" value="THIOREDOXIN"/>
</dbReference>
<evidence type="ECO:0000259" key="5">
    <source>
        <dbReference type="PROSITE" id="PS51352"/>
    </source>
</evidence>
<dbReference type="Pfam" id="PF00085">
    <property type="entry name" value="Thioredoxin"/>
    <property type="match status" value="1"/>
</dbReference>
<dbReference type="PANTHER" id="PTHR45663">
    <property type="entry name" value="GEO12009P1"/>
    <property type="match status" value="1"/>
</dbReference>
<evidence type="ECO:0000256" key="4">
    <source>
        <dbReference type="ARBA" id="ARBA00023284"/>
    </source>
</evidence>
<organism evidence="6">
    <name type="scientific">anaerobic digester metagenome</name>
    <dbReference type="NCBI Taxonomy" id="1263854"/>
    <lineage>
        <taxon>unclassified sequences</taxon>
        <taxon>metagenomes</taxon>
        <taxon>ecological metagenomes</taxon>
    </lineage>
</organism>
<dbReference type="InterPro" id="IPR005746">
    <property type="entry name" value="Thioredoxin"/>
</dbReference>
<evidence type="ECO:0000256" key="3">
    <source>
        <dbReference type="ARBA" id="ARBA00023157"/>
    </source>
</evidence>
<dbReference type="PROSITE" id="PS00194">
    <property type="entry name" value="THIOREDOXIN_1"/>
    <property type="match status" value="1"/>
</dbReference>
<evidence type="ECO:0000313" key="6">
    <source>
        <dbReference type="EMBL" id="VFU14223.1"/>
    </source>
</evidence>
<dbReference type="AlphaFoldDB" id="A0A485M530"/>
<protein>
    <submittedName>
        <fullName evidence="6">Thioredoxin 1</fullName>
    </submittedName>
</protein>
<dbReference type="InterPro" id="IPR013766">
    <property type="entry name" value="Thioredoxin_domain"/>
</dbReference>
<dbReference type="PROSITE" id="PS51352">
    <property type="entry name" value="THIOREDOXIN_2"/>
    <property type="match status" value="1"/>
</dbReference>
<dbReference type="NCBIfam" id="TIGR01068">
    <property type="entry name" value="thioredoxin"/>
    <property type="match status" value="1"/>
</dbReference>
<keyword evidence="1" id="KW-0813">Transport</keyword>
<accession>A0A485M530</accession>
<reference evidence="6" key="1">
    <citation type="submission" date="2019-03" db="EMBL/GenBank/DDBJ databases">
        <authorList>
            <person name="Hao L."/>
        </authorList>
    </citation>
    <scope>NUCLEOTIDE SEQUENCE</scope>
</reference>
<dbReference type="EMBL" id="CAADRM010000089">
    <property type="protein sequence ID" value="VFU14223.1"/>
    <property type="molecule type" value="Genomic_DNA"/>
</dbReference>
<dbReference type="SUPFAM" id="SSF52833">
    <property type="entry name" value="Thioredoxin-like"/>
    <property type="match status" value="1"/>
</dbReference>
<proteinExistence type="predicted"/>
<keyword evidence="2" id="KW-0249">Electron transport</keyword>
<evidence type="ECO:0000256" key="1">
    <source>
        <dbReference type="ARBA" id="ARBA00022448"/>
    </source>
</evidence>
<dbReference type="PANTHER" id="PTHR45663:SF11">
    <property type="entry name" value="GEO12009P1"/>
    <property type="match status" value="1"/>
</dbReference>
<sequence length="116" mass="12951">MAEGTFVENPDYPIELNDDTLDQAINKYPFLVVDCWAEWCGPCRMLGPVIESLAKKHQGDIVFAKIDVDKNRETASRYGIRSIPNLLVFKDGVKAGDIVGAMPEDKLLERINALRG</sequence>
<dbReference type="GO" id="GO:0005737">
    <property type="term" value="C:cytoplasm"/>
    <property type="evidence" value="ECO:0007669"/>
    <property type="project" value="TreeGrafter"/>
</dbReference>
<dbReference type="InterPro" id="IPR017937">
    <property type="entry name" value="Thioredoxin_CS"/>
</dbReference>
<dbReference type="PIRSF" id="PIRSF000077">
    <property type="entry name" value="Thioredoxin"/>
    <property type="match status" value="1"/>
</dbReference>
<evidence type="ECO:0000256" key="2">
    <source>
        <dbReference type="ARBA" id="ARBA00022982"/>
    </source>
</evidence>
<dbReference type="FunFam" id="3.40.30.10:FF:000001">
    <property type="entry name" value="Thioredoxin"/>
    <property type="match status" value="1"/>
</dbReference>
<dbReference type="CDD" id="cd02947">
    <property type="entry name" value="TRX_family"/>
    <property type="match status" value="1"/>
</dbReference>
<dbReference type="Gene3D" id="3.40.30.10">
    <property type="entry name" value="Glutaredoxin"/>
    <property type="match status" value="1"/>
</dbReference>
<name>A0A485M530_9ZZZZ</name>
<dbReference type="InterPro" id="IPR036249">
    <property type="entry name" value="Thioredoxin-like_sf"/>
</dbReference>
<keyword evidence="4" id="KW-0676">Redox-active center</keyword>
<gene>
    <name evidence="6" type="primary">trxA</name>
    <name evidence="6" type="ORF">SCFA_270011</name>
</gene>
<feature type="domain" description="Thioredoxin" evidence="5">
    <location>
        <begin position="1"/>
        <end position="116"/>
    </location>
</feature>
<dbReference type="GO" id="GO:0015035">
    <property type="term" value="F:protein-disulfide reductase activity"/>
    <property type="evidence" value="ECO:0007669"/>
    <property type="project" value="InterPro"/>
</dbReference>